<gene>
    <name evidence="6" type="ORF">CEPIT_LOCUS20908</name>
</gene>
<evidence type="ECO:0000313" key="7">
    <source>
        <dbReference type="Proteomes" id="UP001152523"/>
    </source>
</evidence>
<dbReference type="SMART" id="SM00856">
    <property type="entry name" value="PMEI"/>
    <property type="match status" value="1"/>
</dbReference>
<dbReference type="CDD" id="cd15797">
    <property type="entry name" value="PMEI"/>
    <property type="match status" value="1"/>
</dbReference>
<dbReference type="Pfam" id="PF04043">
    <property type="entry name" value="PMEI"/>
    <property type="match status" value="1"/>
</dbReference>
<evidence type="ECO:0000259" key="5">
    <source>
        <dbReference type="SMART" id="SM00856"/>
    </source>
</evidence>
<keyword evidence="1 4" id="KW-0732">Signal</keyword>
<protein>
    <recommendedName>
        <fullName evidence="5">Pectinesterase inhibitor domain-containing protein</fullName>
    </recommendedName>
</protein>
<dbReference type="PANTHER" id="PTHR36710:SF4">
    <property type="entry name" value="PLANT INVERTASE_PECTIN METHYLESTERASE INHIBITOR SUPERFAMILY PROTEIN"/>
    <property type="match status" value="1"/>
</dbReference>
<evidence type="ECO:0000313" key="6">
    <source>
        <dbReference type="EMBL" id="CAH9114949.1"/>
    </source>
</evidence>
<keyword evidence="2" id="KW-1015">Disulfide bond</keyword>
<evidence type="ECO:0000256" key="2">
    <source>
        <dbReference type="ARBA" id="ARBA00023157"/>
    </source>
</evidence>
<dbReference type="InterPro" id="IPR035513">
    <property type="entry name" value="Invertase/methylesterase_inhib"/>
</dbReference>
<proteinExistence type="inferred from homology"/>
<comment type="caution">
    <text evidence="6">The sequence shown here is derived from an EMBL/GenBank/DDBJ whole genome shotgun (WGS) entry which is preliminary data.</text>
</comment>
<dbReference type="EMBL" id="CAMAPF010000233">
    <property type="protein sequence ID" value="CAH9114949.1"/>
    <property type="molecule type" value="Genomic_DNA"/>
</dbReference>
<dbReference type="NCBIfam" id="TIGR01614">
    <property type="entry name" value="PME_inhib"/>
    <property type="match status" value="1"/>
</dbReference>
<reference evidence="6" key="1">
    <citation type="submission" date="2022-07" db="EMBL/GenBank/DDBJ databases">
        <authorList>
            <person name="Macas J."/>
            <person name="Novak P."/>
            <person name="Neumann P."/>
        </authorList>
    </citation>
    <scope>NUCLEOTIDE SEQUENCE</scope>
</reference>
<dbReference type="AlphaFoldDB" id="A0AAV0E6U8"/>
<dbReference type="Proteomes" id="UP001152523">
    <property type="component" value="Unassembled WGS sequence"/>
</dbReference>
<dbReference type="InterPro" id="IPR006501">
    <property type="entry name" value="Pectinesterase_inhib_dom"/>
</dbReference>
<feature type="signal peptide" evidence="4">
    <location>
        <begin position="1"/>
        <end position="26"/>
    </location>
</feature>
<dbReference type="InterPro" id="IPR034086">
    <property type="entry name" value="PMEI_plant"/>
</dbReference>
<evidence type="ECO:0000256" key="1">
    <source>
        <dbReference type="ARBA" id="ARBA00022729"/>
    </source>
</evidence>
<dbReference type="Gene3D" id="1.20.140.40">
    <property type="entry name" value="Invertase/pectin methylesterase inhibitor family protein"/>
    <property type="match status" value="1"/>
</dbReference>
<name>A0AAV0E6U8_9ASTE</name>
<dbReference type="InterPro" id="IPR052421">
    <property type="entry name" value="PCW_Enzyme_Inhibitor"/>
</dbReference>
<evidence type="ECO:0000256" key="4">
    <source>
        <dbReference type="SAM" id="SignalP"/>
    </source>
</evidence>
<feature type="domain" description="Pectinesterase inhibitor" evidence="5">
    <location>
        <begin position="24"/>
        <end position="170"/>
    </location>
</feature>
<organism evidence="6 7">
    <name type="scientific">Cuscuta epithymum</name>
    <dbReference type="NCBI Taxonomy" id="186058"/>
    <lineage>
        <taxon>Eukaryota</taxon>
        <taxon>Viridiplantae</taxon>
        <taxon>Streptophyta</taxon>
        <taxon>Embryophyta</taxon>
        <taxon>Tracheophyta</taxon>
        <taxon>Spermatophyta</taxon>
        <taxon>Magnoliopsida</taxon>
        <taxon>eudicotyledons</taxon>
        <taxon>Gunneridae</taxon>
        <taxon>Pentapetalae</taxon>
        <taxon>asterids</taxon>
        <taxon>lamiids</taxon>
        <taxon>Solanales</taxon>
        <taxon>Convolvulaceae</taxon>
        <taxon>Cuscuteae</taxon>
        <taxon>Cuscuta</taxon>
        <taxon>Cuscuta subgen. Cuscuta</taxon>
    </lineage>
</organism>
<comment type="similarity">
    <text evidence="3">Belongs to the PMEI family.</text>
</comment>
<dbReference type="SUPFAM" id="SSF101148">
    <property type="entry name" value="Plant invertase/pectin methylesterase inhibitor"/>
    <property type="match status" value="1"/>
</dbReference>
<keyword evidence="7" id="KW-1185">Reference proteome</keyword>
<dbReference type="PANTHER" id="PTHR36710">
    <property type="entry name" value="PECTINESTERASE INHIBITOR-LIKE"/>
    <property type="match status" value="1"/>
</dbReference>
<dbReference type="FunFam" id="1.20.140.40:FF:000008">
    <property type="entry name" value="Invertase/pectin methylesterase inhibitor family protein"/>
    <property type="match status" value="1"/>
</dbReference>
<evidence type="ECO:0000256" key="3">
    <source>
        <dbReference type="ARBA" id="ARBA00038471"/>
    </source>
</evidence>
<accession>A0AAV0E6U8</accession>
<sequence>MAASNYHKLPIFFAFMVALITRNVNADLIDTVCAKTQHSSICQKALRSDPRSKNADLKGLGFISIDVTTSKAKSGKTLVQSLLDKSTDPKEKSALSSCLENYGDSIDMLGECSDALKNGDYTGMNVKASAALDDIGTCDDGFKDLGKPEPAQLKDASFNAQSDCEIILVISNLL</sequence>
<dbReference type="GO" id="GO:0046910">
    <property type="term" value="F:pectinesterase inhibitor activity"/>
    <property type="evidence" value="ECO:0007669"/>
    <property type="project" value="InterPro"/>
</dbReference>
<feature type="chain" id="PRO_5043998487" description="Pectinesterase inhibitor domain-containing protein" evidence="4">
    <location>
        <begin position="27"/>
        <end position="174"/>
    </location>
</feature>